<accession>A0ABU1WNJ1</accession>
<sequence length="127" mass="12792">MKRSLLLCLSLMLAAAAHAKLPAPAPLSDEAKAKAAEAAARTAHSGKVEAYKLCRSMDKAAENHFKTAATMGKPVKSAQNAPACTDPGAFVYVPPKPVEAAEAHSPAATAVAPPSGTAPPAAPTPAK</sequence>
<keyword evidence="4" id="KW-1185">Reference proteome</keyword>
<dbReference type="RefSeq" id="WP_310316231.1">
    <property type="nucleotide sequence ID" value="NZ_JAVDWU010000004.1"/>
</dbReference>
<dbReference type="Proteomes" id="UP001265700">
    <property type="component" value="Unassembled WGS sequence"/>
</dbReference>
<feature type="region of interest" description="Disordered" evidence="1">
    <location>
        <begin position="23"/>
        <end position="45"/>
    </location>
</feature>
<evidence type="ECO:0000256" key="2">
    <source>
        <dbReference type="SAM" id="SignalP"/>
    </source>
</evidence>
<dbReference type="EMBL" id="JAVDWU010000004">
    <property type="protein sequence ID" value="MDR7150571.1"/>
    <property type="molecule type" value="Genomic_DNA"/>
</dbReference>
<comment type="caution">
    <text evidence="3">The sequence shown here is derived from an EMBL/GenBank/DDBJ whole genome shotgun (WGS) entry which is preliminary data.</text>
</comment>
<reference evidence="3 4" key="1">
    <citation type="submission" date="2023-07" db="EMBL/GenBank/DDBJ databases">
        <title>Sorghum-associated microbial communities from plants grown in Nebraska, USA.</title>
        <authorList>
            <person name="Schachtman D."/>
        </authorList>
    </citation>
    <scope>NUCLEOTIDE SEQUENCE [LARGE SCALE GENOMIC DNA]</scope>
    <source>
        <strain evidence="3 4">4249</strain>
    </source>
</reference>
<proteinExistence type="predicted"/>
<feature type="compositionally biased region" description="Pro residues" evidence="1">
    <location>
        <begin position="116"/>
        <end position="127"/>
    </location>
</feature>
<gene>
    <name evidence="3" type="ORF">J2W49_002529</name>
</gene>
<keyword evidence="2" id="KW-0732">Signal</keyword>
<organism evidence="3 4">
    <name type="scientific">Hydrogenophaga palleronii</name>
    <dbReference type="NCBI Taxonomy" id="65655"/>
    <lineage>
        <taxon>Bacteria</taxon>
        <taxon>Pseudomonadati</taxon>
        <taxon>Pseudomonadota</taxon>
        <taxon>Betaproteobacteria</taxon>
        <taxon>Burkholderiales</taxon>
        <taxon>Comamonadaceae</taxon>
        <taxon>Hydrogenophaga</taxon>
    </lineage>
</organism>
<evidence type="ECO:0000313" key="3">
    <source>
        <dbReference type="EMBL" id="MDR7150571.1"/>
    </source>
</evidence>
<feature type="region of interest" description="Disordered" evidence="1">
    <location>
        <begin position="101"/>
        <end position="127"/>
    </location>
</feature>
<evidence type="ECO:0000313" key="4">
    <source>
        <dbReference type="Proteomes" id="UP001265700"/>
    </source>
</evidence>
<feature type="chain" id="PRO_5045803499" evidence="2">
    <location>
        <begin position="20"/>
        <end position="127"/>
    </location>
</feature>
<name>A0ABU1WNJ1_9BURK</name>
<evidence type="ECO:0000256" key="1">
    <source>
        <dbReference type="SAM" id="MobiDB-lite"/>
    </source>
</evidence>
<protein>
    <submittedName>
        <fullName evidence="3">Uncharacterized protein</fullName>
    </submittedName>
</protein>
<feature type="signal peptide" evidence="2">
    <location>
        <begin position="1"/>
        <end position="19"/>
    </location>
</feature>
<feature type="compositionally biased region" description="Low complexity" evidence="1">
    <location>
        <begin position="101"/>
        <end position="115"/>
    </location>
</feature>